<evidence type="ECO:0000313" key="2">
    <source>
        <dbReference type="Proteomes" id="UP000193411"/>
    </source>
</evidence>
<dbReference type="Proteomes" id="UP000193411">
    <property type="component" value="Unassembled WGS sequence"/>
</dbReference>
<dbReference type="EMBL" id="MCFL01000023">
    <property type="protein sequence ID" value="ORZ35173.1"/>
    <property type="molecule type" value="Genomic_DNA"/>
</dbReference>
<comment type="caution">
    <text evidence="1">The sequence shown here is derived from an EMBL/GenBank/DDBJ whole genome shotgun (WGS) entry which is preliminary data.</text>
</comment>
<sequence length="67" mass="7912">MATWECYKNRTSFYRSSSTFTRRTLHLHDAFLLFLTNGHALFGQCMLAPLPLLHHPQHATHAYIPRW</sequence>
<dbReference type="AlphaFoldDB" id="A0A1Y2HN81"/>
<accession>A0A1Y2HN81</accession>
<organism evidence="1 2">
    <name type="scientific">Catenaria anguillulae PL171</name>
    <dbReference type="NCBI Taxonomy" id="765915"/>
    <lineage>
        <taxon>Eukaryota</taxon>
        <taxon>Fungi</taxon>
        <taxon>Fungi incertae sedis</taxon>
        <taxon>Blastocladiomycota</taxon>
        <taxon>Blastocladiomycetes</taxon>
        <taxon>Blastocladiales</taxon>
        <taxon>Catenariaceae</taxon>
        <taxon>Catenaria</taxon>
    </lineage>
</organism>
<evidence type="ECO:0000313" key="1">
    <source>
        <dbReference type="EMBL" id="ORZ35173.1"/>
    </source>
</evidence>
<name>A0A1Y2HN81_9FUNG</name>
<reference evidence="1 2" key="1">
    <citation type="submission" date="2016-07" db="EMBL/GenBank/DDBJ databases">
        <title>Pervasive Adenine N6-methylation of Active Genes in Fungi.</title>
        <authorList>
            <consortium name="DOE Joint Genome Institute"/>
            <person name="Mondo S.J."/>
            <person name="Dannebaum R.O."/>
            <person name="Kuo R.C."/>
            <person name="Labutti K."/>
            <person name="Haridas S."/>
            <person name="Kuo A."/>
            <person name="Salamov A."/>
            <person name="Ahrendt S.R."/>
            <person name="Lipzen A."/>
            <person name="Sullivan W."/>
            <person name="Andreopoulos W.B."/>
            <person name="Clum A."/>
            <person name="Lindquist E."/>
            <person name="Daum C."/>
            <person name="Ramamoorthy G.K."/>
            <person name="Gryganskyi A."/>
            <person name="Culley D."/>
            <person name="Magnuson J.K."/>
            <person name="James T.Y."/>
            <person name="O'Malley M.A."/>
            <person name="Stajich J.E."/>
            <person name="Spatafora J.W."/>
            <person name="Visel A."/>
            <person name="Grigoriev I.V."/>
        </authorList>
    </citation>
    <scope>NUCLEOTIDE SEQUENCE [LARGE SCALE GENOMIC DNA]</scope>
    <source>
        <strain evidence="1 2">PL171</strain>
    </source>
</reference>
<keyword evidence="2" id="KW-1185">Reference proteome</keyword>
<gene>
    <name evidence="1" type="ORF">BCR44DRAFT_1434476</name>
</gene>
<proteinExistence type="predicted"/>
<protein>
    <submittedName>
        <fullName evidence="1">Uncharacterized protein</fullName>
    </submittedName>
</protein>